<proteinExistence type="predicted"/>
<dbReference type="VEuPathDB" id="TriTrypDB:LpyrH10_08_0320"/>
<feature type="compositionally biased region" description="Low complexity" evidence="1">
    <location>
        <begin position="165"/>
        <end position="189"/>
    </location>
</feature>
<dbReference type="OrthoDB" id="267974at2759"/>
<gene>
    <name evidence="2" type="ORF">ABB37_04583</name>
</gene>
<evidence type="ECO:0000313" key="3">
    <source>
        <dbReference type="Proteomes" id="UP000037923"/>
    </source>
</evidence>
<dbReference type="AlphaFoldDB" id="A0A0M9G196"/>
<dbReference type="Proteomes" id="UP000037923">
    <property type="component" value="Unassembled WGS sequence"/>
</dbReference>
<reference evidence="2 3" key="1">
    <citation type="submission" date="2015-07" db="EMBL/GenBank/DDBJ databases">
        <title>High-quality genome of monoxenous trypanosomatid Leptomonas pyrrhocoris.</title>
        <authorList>
            <person name="Flegontov P."/>
            <person name="Butenko A."/>
            <person name="Firsov S."/>
            <person name="Vlcek C."/>
            <person name="Logacheva M.D."/>
            <person name="Field M."/>
            <person name="Filatov D."/>
            <person name="Flegontova O."/>
            <person name="Gerasimov E."/>
            <person name="Jackson A.P."/>
            <person name="Kelly S."/>
            <person name="Opperdoes F."/>
            <person name="O'Reilly A."/>
            <person name="Votypka J."/>
            <person name="Yurchenko V."/>
            <person name="Lukes J."/>
        </authorList>
    </citation>
    <scope>NUCLEOTIDE SEQUENCE [LARGE SCALE GENOMIC DNA]</scope>
    <source>
        <strain evidence="2">H10</strain>
    </source>
</reference>
<organism evidence="2 3">
    <name type="scientific">Leptomonas pyrrhocoris</name>
    <name type="common">Firebug parasite</name>
    <dbReference type="NCBI Taxonomy" id="157538"/>
    <lineage>
        <taxon>Eukaryota</taxon>
        <taxon>Discoba</taxon>
        <taxon>Euglenozoa</taxon>
        <taxon>Kinetoplastea</taxon>
        <taxon>Metakinetoplastina</taxon>
        <taxon>Trypanosomatida</taxon>
        <taxon>Trypanosomatidae</taxon>
        <taxon>Leishmaniinae</taxon>
        <taxon>Leptomonas</taxon>
    </lineage>
</organism>
<evidence type="ECO:0000256" key="1">
    <source>
        <dbReference type="SAM" id="MobiDB-lite"/>
    </source>
</evidence>
<feature type="compositionally biased region" description="Low complexity" evidence="1">
    <location>
        <begin position="90"/>
        <end position="124"/>
    </location>
</feature>
<sequence length="250" mass="26607">MPFWKDYIYAKPEVDDDDLPLPEHRIFDDDGYIKDKVERAVAAAWRTSPSRAANAKKSSPLSPKRRAELLKSVGAKPTTPVKVVEVKAQTPAAAAAAAAPAAPLSRASSRSRSSTTRKSAARSPVRSPKAASTPRSASSGHKPSPKKASPNKAAAKRTSAKQSTPSRSPARARARSPSPTKPKASPRAATRAKRSRSRSGSRKAARASRPKTPSPKWTVAALREFAKDKSIPLAGATKKADILHALKRSS</sequence>
<name>A0A0M9G196_LEPPY</name>
<feature type="region of interest" description="Disordered" evidence="1">
    <location>
        <begin position="90"/>
        <end position="217"/>
    </location>
</feature>
<protein>
    <submittedName>
        <fullName evidence="2">Uncharacterized protein</fullName>
    </submittedName>
</protein>
<dbReference type="GeneID" id="26904874"/>
<dbReference type="OMA" id="CASQACA"/>
<feature type="compositionally biased region" description="Polar residues" evidence="1">
    <location>
        <begin position="47"/>
        <end position="61"/>
    </location>
</feature>
<dbReference type="RefSeq" id="XP_015658734.1">
    <property type="nucleotide sequence ID" value="XM_015802290.1"/>
</dbReference>
<comment type="caution">
    <text evidence="2">The sequence shown here is derived from an EMBL/GenBank/DDBJ whole genome shotgun (WGS) entry which is preliminary data.</text>
</comment>
<dbReference type="EMBL" id="LGTL01000008">
    <property type="protein sequence ID" value="KPA80296.1"/>
    <property type="molecule type" value="Genomic_DNA"/>
</dbReference>
<accession>A0A0M9G196</accession>
<dbReference type="EMBL" id="LGTL01000008">
    <property type="protein sequence ID" value="KPA80295.1"/>
    <property type="molecule type" value="Genomic_DNA"/>
</dbReference>
<keyword evidence="3" id="KW-1185">Reference proteome</keyword>
<evidence type="ECO:0000313" key="2">
    <source>
        <dbReference type="EMBL" id="KPA80295.1"/>
    </source>
</evidence>
<feature type="compositionally biased region" description="Basic residues" evidence="1">
    <location>
        <begin position="190"/>
        <end position="209"/>
    </location>
</feature>
<dbReference type="RefSeq" id="XP_015658735.1">
    <property type="nucleotide sequence ID" value="XM_015802291.1"/>
</dbReference>
<feature type="region of interest" description="Disordered" evidence="1">
    <location>
        <begin position="45"/>
        <end position="65"/>
    </location>
</feature>